<feature type="region of interest" description="Disordered" evidence="1">
    <location>
        <begin position="88"/>
        <end position="113"/>
    </location>
</feature>
<evidence type="ECO:0000313" key="3">
    <source>
        <dbReference type="Proteomes" id="UP000235392"/>
    </source>
</evidence>
<reference evidence="2 3" key="1">
    <citation type="submission" date="2017-11" db="EMBL/GenBank/DDBJ databases">
        <title>De novo assembly and phasing of dikaryotic genomes from two isolates of Puccinia coronata f. sp. avenae, the causal agent of oat crown rust.</title>
        <authorList>
            <person name="Miller M.E."/>
            <person name="Zhang Y."/>
            <person name="Omidvar V."/>
            <person name="Sperschneider J."/>
            <person name="Schwessinger B."/>
            <person name="Raley C."/>
            <person name="Palmer J.M."/>
            <person name="Garnica D."/>
            <person name="Upadhyaya N."/>
            <person name="Rathjen J."/>
            <person name="Taylor J.M."/>
            <person name="Park R.F."/>
            <person name="Dodds P.N."/>
            <person name="Hirsch C.D."/>
            <person name="Kianian S.F."/>
            <person name="Figueroa M."/>
        </authorList>
    </citation>
    <scope>NUCLEOTIDE SEQUENCE [LARGE SCALE GENOMIC DNA]</scope>
    <source>
        <strain evidence="2">12SD80</strain>
    </source>
</reference>
<feature type="non-terminal residue" evidence="2">
    <location>
        <position position="1"/>
    </location>
</feature>
<comment type="caution">
    <text evidence="2">The sequence shown here is derived from an EMBL/GenBank/DDBJ whole genome shotgun (WGS) entry which is preliminary data.</text>
</comment>
<proteinExistence type="predicted"/>
<organism evidence="2 3">
    <name type="scientific">Puccinia coronata f. sp. avenae</name>
    <dbReference type="NCBI Taxonomy" id="200324"/>
    <lineage>
        <taxon>Eukaryota</taxon>
        <taxon>Fungi</taxon>
        <taxon>Dikarya</taxon>
        <taxon>Basidiomycota</taxon>
        <taxon>Pucciniomycotina</taxon>
        <taxon>Pucciniomycetes</taxon>
        <taxon>Pucciniales</taxon>
        <taxon>Pucciniaceae</taxon>
        <taxon>Puccinia</taxon>
    </lineage>
</organism>
<gene>
    <name evidence="2" type="ORF">PCASD_26389</name>
</gene>
<evidence type="ECO:0000313" key="2">
    <source>
        <dbReference type="EMBL" id="PLW04915.1"/>
    </source>
</evidence>
<dbReference type="Proteomes" id="UP000235392">
    <property type="component" value="Unassembled WGS sequence"/>
</dbReference>
<accession>A0A2N5RV96</accession>
<name>A0A2N5RV96_9BASI</name>
<dbReference type="AlphaFoldDB" id="A0A2N5RV96"/>
<sequence>RLRAFPAATALNPSANAWNWAAIDRFSTQSQYSSTNSARFDRVTGILSPCGFSGFSTTAPYMSYPATKFRPHTPRSPRPRTPEAIVNYAQPPAAASPNLPIHPPRPQAASGTY</sequence>
<protein>
    <submittedName>
        <fullName evidence="2">Uncharacterized protein</fullName>
    </submittedName>
</protein>
<evidence type="ECO:0000256" key="1">
    <source>
        <dbReference type="SAM" id="MobiDB-lite"/>
    </source>
</evidence>
<dbReference type="EMBL" id="PGCI01001438">
    <property type="protein sequence ID" value="PLW04915.1"/>
    <property type="molecule type" value="Genomic_DNA"/>
</dbReference>